<feature type="chain" id="PRO_5016373954" evidence="7">
    <location>
        <begin position="25"/>
        <end position="551"/>
    </location>
</feature>
<feature type="domain" description="PDZ" evidence="8">
    <location>
        <begin position="104"/>
        <end position="172"/>
    </location>
</feature>
<keyword evidence="3 5" id="KW-0378">Hydrolase</keyword>
<dbReference type="AlphaFoldDB" id="A0A318QP06"/>
<dbReference type="Pfam" id="PF17820">
    <property type="entry name" value="PDZ_6"/>
    <property type="match status" value="1"/>
</dbReference>
<evidence type="ECO:0000256" key="6">
    <source>
        <dbReference type="SAM" id="MobiDB-lite"/>
    </source>
</evidence>
<dbReference type="EMBL" id="NOXG01000001">
    <property type="protein sequence ID" value="PYD76929.1"/>
    <property type="molecule type" value="Genomic_DNA"/>
</dbReference>
<dbReference type="SUPFAM" id="SSF52096">
    <property type="entry name" value="ClpP/crotonase"/>
    <property type="match status" value="1"/>
</dbReference>
<dbReference type="InterPro" id="IPR001478">
    <property type="entry name" value="PDZ"/>
</dbReference>
<dbReference type="Gene3D" id="2.30.42.10">
    <property type="match status" value="1"/>
</dbReference>
<feature type="compositionally biased region" description="Pro residues" evidence="6">
    <location>
        <begin position="537"/>
        <end position="551"/>
    </location>
</feature>
<dbReference type="CDD" id="cd06782">
    <property type="entry name" value="cpPDZ_CPP-like"/>
    <property type="match status" value="1"/>
</dbReference>
<dbReference type="GO" id="GO:0004175">
    <property type="term" value="F:endopeptidase activity"/>
    <property type="evidence" value="ECO:0007669"/>
    <property type="project" value="TreeGrafter"/>
</dbReference>
<dbReference type="FunFam" id="2.30.42.10:FF:000063">
    <property type="entry name" value="Peptidase, S41 family"/>
    <property type="match status" value="1"/>
</dbReference>
<dbReference type="CDD" id="cd07560">
    <property type="entry name" value="Peptidase_S41_CPP"/>
    <property type="match status" value="1"/>
</dbReference>
<dbReference type="SMART" id="SM00245">
    <property type="entry name" value="TSPc"/>
    <property type="match status" value="1"/>
</dbReference>
<accession>A0A318QP06</accession>
<dbReference type="Pfam" id="PF03572">
    <property type="entry name" value="Peptidase_S41"/>
    <property type="match status" value="1"/>
</dbReference>
<dbReference type="InterPro" id="IPR041489">
    <property type="entry name" value="PDZ_6"/>
</dbReference>
<dbReference type="NCBIfam" id="TIGR00225">
    <property type="entry name" value="prc"/>
    <property type="match status" value="1"/>
</dbReference>
<feature type="compositionally biased region" description="Polar residues" evidence="6">
    <location>
        <begin position="467"/>
        <end position="481"/>
    </location>
</feature>
<dbReference type="SMART" id="SM00228">
    <property type="entry name" value="PDZ"/>
    <property type="match status" value="1"/>
</dbReference>
<evidence type="ECO:0000313" key="10">
    <source>
        <dbReference type="Proteomes" id="UP000247609"/>
    </source>
</evidence>
<organism evidence="9 10">
    <name type="scientific">Novacetimonas pomaceti</name>
    <dbReference type="NCBI Taxonomy" id="2021998"/>
    <lineage>
        <taxon>Bacteria</taxon>
        <taxon>Pseudomonadati</taxon>
        <taxon>Pseudomonadota</taxon>
        <taxon>Alphaproteobacteria</taxon>
        <taxon>Acetobacterales</taxon>
        <taxon>Acetobacteraceae</taxon>
        <taxon>Novacetimonas</taxon>
    </lineage>
</organism>
<dbReference type="GO" id="GO:0008236">
    <property type="term" value="F:serine-type peptidase activity"/>
    <property type="evidence" value="ECO:0007669"/>
    <property type="project" value="UniProtKB-KW"/>
</dbReference>
<gene>
    <name evidence="9" type="ORF">CFR71_00810</name>
</gene>
<dbReference type="Gene3D" id="3.30.750.44">
    <property type="match status" value="1"/>
</dbReference>
<dbReference type="PANTHER" id="PTHR32060">
    <property type="entry name" value="TAIL-SPECIFIC PROTEASE"/>
    <property type="match status" value="1"/>
</dbReference>
<evidence type="ECO:0000256" key="7">
    <source>
        <dbReference type="SAM" id="SignalP"/>
    </source>
</evidence>
<feature type="compositionally biased region" description="Low complexity" evidence="6">
    <location>
        <begin position="488"/>
        <end position="536"/>
    </location>
</feature>
<evidence type="ECO:0000256" key="1">
    <source>
        <dbReference type="ARBA" id="ARBA00009179"/>
    </source>
</evidence>
<sequence length="551" mass="58022">MKFRNGLLLGCAFLAGIAAGPQLALHSGGRWLDLTSIAHADSPSPKDNSPHEIEQLMFLFGYVLEKVKANYVEPVSTRDLITNALNGMLSGLDPHSSYMTEKQFSDLQAQTKGTFGGLGLEVHGEDGHVRVVSPVDNTPAARAGIKPGDYIVALDGKNIDGQPLDQVVSRMRGKPNTRITLTLIREKTPKPIIVTLTRAIIPLQVIKSALYDSTGYIRIAQFNEETQHGLLDAYKKLQGQAHGKLNGLVIDLRSDPGGLLTQAIDVSGDFIKNGEIVSTRARHAQDSQRWDAHNVDITNGLPIVVLINGGSASASEIVAGALQDHHRAVLVGEKTFGKGSVQTILPIPGEGAIRLTTARYYTPSGRSIQGLGIVPDIVVKESRDDDSYSIREADLAHIIKNSGGNTAQAPVRTDLPAIAKSLPHEPPAGWPDYDPMKPTTDFQLQEGLKVVHAMAGLPVTIETTKATAASPTMVNTPTTQARPPVTKTPPAEEQAPATPVTPAAPATTAPATPAPGKATPGTATPGTATPGKAAPATPVPTTPAPAAPAHP</sequence>
<keyword evidence="7" id="KW-0732">Signal</keyword>
<comment type="similarity">
    <text evidence="1 5">Belongs to the peptidase S41A family.</text>
</comment>
<dbReference type="InterPro" id="IPR004447">
    <property type="entry name" value="Peptidase_S41A"/>
</dbReference>
<dbReference type="InterPro" id="IPR029045">
    <property type="entry name" value="ClpP/crotonase-like_dom_sf"/>
</dbReference>
<reference evidence="9 10" key="1">
    <citation type="submission" date="2017-07" db="EMBL/GenBank/DDBJ databases">
        <title>A draft genome sequence of Komagataeibacter sp. T5K1.</title>
        <authorList>
            <person name="Skraban J."/>
            <person name="Cleenwerck I."/>
            <person name="Vandamme P."/>
            <person name="Trcek J."/>
        </authorList>
    </citation>
    <scope>NUCLEOTIDE SEQUENCE [LARGE SCALE GENOMIC DNA]</scope>
    <source>
        <strain evidence="9 10">T5K1</strain>
    </source>
</reference>
<dbReference type="InterPro" id="IPR036034">
    <property type="entry name" value="PDZ_sf"/>
</dbReference>
<evidence type="ECO:0000256" key="5">
    <source>
        <dbReference type="RuleBase" id="RU004404"/>
    </source>
</evidence>
<dbReference type="InterPro" id="IPR005151">
    <property type="entry name" value="Tail-specific_protease"/>
</dbReference>
<name>A0A318QP06_9PROT</name>
<dbReference type="PANTHER" id="PTHR32060:SF30">
    <property type="entry name" value="CARBOXY-TERMINAL PROCESSING PROTEASE CTPA"/>
    <property type="match status" value="1"/>
</dbReference>
<evidence type="ECO:0000256" key="2">
    <source>
        <dbReference type="ARBA" id="ARBA00022670"/>
    </source>
</evidence>
<comment type="caution">
    <text evidence="9">The sequence shown here is derived from an EMBL/GenBank/DDBJ whole genome shotgun (WGS) entry which is preliminary data.</text>
</comment>
<keyword evidence="4 5" id="KW-0720">Serine protease</keyword>
<feature type="region of interest" description="Disordered" evidence="6">
    <location>
        <begin position="467"/>
        <end position="551"/>
    </location>
</feature>
<dbReference type="FunFam" id="3.90.226.10:FF:000029">
    <property type="entry name" value="Peptidase, S41 family"/>
    <property type="match status" value="1"/>
</dbReference>
<proteinExistence type="inferred from homology"/>
<evidence type="ECO:0000256" key="3">
    <source>
        <dbReference type="ARBA" id="ARBA00022801"/>
    </source>
</evidence>
<keyword evidence="2 5" id="KW-0645">Protease</keyword>
<dbReference type="Gene3D" id="3.90.226.10">
    <property type="entry name" value="2-enoyl-CoA Hydratase, Chain A, domain 1"/>
    <property type="match status" value="1"/>
</dbReference>
<evidence type="ECO:0000313" key="9">
    <source>
        <dbReference type="EMBL" id="PYD76929.1"/>
    </source>
</evidence>
<evidence type="ECO:0000259" key="8">
    <source>
        <dbReference type="PROSITE" id="PS50106"/>
    </source>
</evidence>
<evidence type="ECO:0000256" key="4">
    <source>
        <dbReference type="ARBA" id="ARBA00022825"/>
    </source>
</evidence>
<dbReference type="SUPFAM" id="SSF50156">
    <property type="entry name" value="PDZ domain-like"/>
    <property type="match status" value="1"/>
</dbReference>
<dbReference type="RefSeq" id="WP_110525801.1">
    <property type="nucleotide sequence ID" value="NZ_NOXG01000001.1"/>
</dbReference>
<dbReference type="GO" id="GO:0007165">
    <property type="term" value="P:signal transduction"/>
    <property type="evidence" value="ECO:0007669"/>
    <property type="project" value="TreeGrafter"/>
</dbReference>
<protein>
    <submittedName>
        <fullName evidence="9">Peptidase S41</fullName>
    </submittedName>
</protein>
<dbReference type="Proteomes" id="UP000247609">
    <property type="component" value="Unassembled WGS sequence"/>
</dbReference>
<dbReference type="GO" id="GO:0006508">
    <property type="term" value="P:proteolysis"/>
    <property type="evidence" value="ECO:0007669"/>
    <property type="project" value="UniProtKB-KW"/>
</dbReference>
<dbReference type="PROSITE" id="PS50106">
    <property type="entry name" value="PDZ"/>
    <property type="match status" value="1"/>
</dbReference>
<feature type="signal peptide" evidence="7">
    <location>
        <begin position="1"/>
        <end position="24"/>
    </location>
</feature>
<dbReference type="GO" id="GO:0030288">
    <property type="term" value="C:outer membrane-bounded periplasmic space"/>
    <property type="evidence" value="ECO:0007669"/>
    <property type="project" value="TreeGrafter"/>
</dbReference>